<comment type="caution">
    <text evidence="1">The sequence shown here is derived from an EMBL/GenBank/DDBJ whole genome shotgun (WGS) entry which is preliminary data.</text>
</comment>
<organism evidence="1 2">
    <name type="scientific">Clonostachys byssicola</name>
    <dbReference type="NCBI Taxonomy" id="160290"/>
    <lineage>
        <taxon>Eukaryota</taxon>
        <taxon>Fungi</taxon>
        <taxon>Dikarya</taxon>
        <taxon>Ascomycota</taxon>
        <taxon>Pezizomycotina</taxon>
        <taxon>Sordariomycetes</taxon>
        <taxon>Hypocreomycetidae</taxon>
        <taxon>Hypocreales</taxon>
        <taxon>Bionectriaceae</taxon>
        <taxon>Clonostachys</taxon>
    </lineage>
</organism>
<proteinExistence type="predicted"/>
<dbReference type="AlphaFoldDB" id="A0A9N9UJ03"/>
<keyword evidence="2" id="KW-1185">Reference proteome</keyword>
<dbReference type="Proteomes" id="UP000754883">
    <property type="component" value="Unassembled WGS sequence"/>
</dbReference>
<gene>
    <name evidence="1" type="ORF">CBYS24578_00010591</name>
</gene>
<accession>A0A9N9UJ03</accession>
<reference evidence="2" key="1">
    <citation type="submission" date="2019-06" db="EMBL/GenBank/DDBJ databases">
        <authorList>
            <person name="Broberg M."/>
        </authorList>
    </citation>
    <scope>NUCLEOTIDE SEQUENCE [LARGE SCALE GENOMIC DNA]</scope>
</reference>
<protein>
    <submittedName>
        <fullName evidence="1">Uncharacterized protein</fullName>
    </submittedName>
</protein>
<dbReference type="OrthoDB" id="5106968at2759"/>
<sequence length="66" mass="7534">MIDLLNTVAFMGCYLSCKTTVTFEEVQEKDFKREAKDIIIHQRMECPHSCAEVVTSGICDFATRTQ</sequence>
<name>A0A9N9UJ03_9HYPO</name>
<dbReference type="EMBL" id="CABFNO020001443">
    <property type="protein sequence ID" value="CAG9987948.1"/>
    <property type="molecule type" value="Genomic_DNA"/>
</dbReference>
<evidence type="ECO:0000313" key="2">
    <source>
        <dbReference type="Proteomes" id="UP000754883"/>
    </source>
</evidence>
<reference evidence="1 2" key="2">
    <citation type="submission" date="2021-10" db="EMBL/GenBank/DDBJ databases">
        <authorList>
            <person name="Piombo E."/>
        </authorList>
    </citation>
    <scope>NUCLEOTIDE SEQUENCE [LARGE SCALE GENOMIC DNA]</scope>
</reference>
<evidence type="ECO:0000313" key="1">
    <source>
        <dbReference type="EMBL" id="CAG9987948.1"/>
    </source>
</evidence>